<dbReference type="Pfam" id="PF02954">
    <property type="entry name" value="HTH_8"/>
    <property type="match status" value="1"/>
</dbReference>
<protein>
    <recommendedName>
        <fullName evidence="1">Stage 0 sporulation protein A homolog</fullName>
    </recommendedName>
</protein>
<dbReference type="InterPro" id="IPR025662">
    <property type="entry name" value="Sigma_54_int_dom_ATP-bd_1"/>
</dbReference>
<reference evidence="11" key="1">
    <citation type="submission" date="2014-07" db="EMBL/GenBank/DDBJ databases">
        <authorList>
            <person name="Monot Marc"/>
        </authorList>
    </citation>
    <scope>NUCLEOTIDE SEQUENCE</scope>
    <source>
        <strain evidence="13">7032989</strain>
        <strain evidence="11">7032994</strain>
    </source>
</reference>
<dbReference type="CDD" id="cd00156">
    <property type="entry name" value="REC"/>
    <property type="match status" value="1"/>
</dbReference>
<comment type="function">
    <text evidence="7">May play the central regulatory role in sporulation. It may be an element of the effector pathway responsible for the activation of sporulation genes in response to nutritional stress. Spo0A may act in concert with spo0H (a sigma factor) to control the expression of some genes that are critical to the sporulation process.</text>
</comment>
<dbReference type="EMBL" id="LK932360">
    <property type="protein sequence ID" value="CDS84162.1"/>
    <property type="molecule type" value="Genomic_DNA"/>
</dbReference>
<dbReference type="GO" id="GO:0006355">
    <property type="term" value="P:regulation of DNA-templated transcription"/>
    <property type="evidence" value="ECO:0007669"/>
    <property type="project" value="InterPro"/>
</dbReference>
<dbReference type="InterPro" id="IPR011006">
    <property type="entry name" value="CheY-like_superfamily"/>
</dbReference>
<gene>
    <name evidence="13" type="ORF">BN1095_470086</name>
    <name evidence="12" type="ORF">BN1096_620080</name>
    <name evidence="11" type="ORF">BN1097_250079</name>
</gene>
<evidence type="ECO:0000256" key="1">
    <source>
        <dbReference type="ARBA" id="ARBA00018672"/>
    </source>
</evidence>
<sequence>MKILLVDDELEYGVVMKKILQKKGYLVDIALSGEEAINIIKKDKNYDLVLSDVMMKNMDGVQLLDRIKSINRDIEVILVTGYGSIENAVDAMKRGALSYFIKSNPIENLLEEVEKVKASKISVSVQKNNFEFTLESKNRDFNNIIKIAKKAACKDVNILILGESGVGKDILARYIHSISPRKNEIFVPVNCCSFSENLLESELFGHEKGSFTGAVDSRKGRFELSNKGTLFLDEIGDIPLNVQVKLLRTLEDKSIERIGSNKSIKVDFRLICAMNKEPKVEISNGNIREDFFYRISTITITIPPLRKRREDLTTLIEFFLNKYQIEHDKKIHSIDKEVKDFLLNYNYPGNIRELKNIINRLVVLSEEGNLSKDNLNLISNNVYIDDEISIRPLREIRKEFECEYIEKVLSLCGNNISNTAKKLEISRRQLTNKISEYNIK</sequence>
<evidence type="ECO:0000259" key="10">
    <source>
        <dbReference type="PROSITE" id="PS50110"/>
    </source>
</evidence>
<dbReference type="Gene3D" id="3.40.50.300">
    <property type="entry name" value="P-loop containing nucleotide triphosphate hydrolases"/>
    <property type="match status" value="1"/>
</dbReference>
<dbReference type="GO" id="GO:0000160">
    <property type="term" value="P:phosphorelay signal transduction system"/>
    <property type="evidence" value="ECO:0007669"/>
    <property type="project" value="InterPro"/>
</dbReference>
<keyword evidence="8" id="KW-0597">Phosphoprotein</keyword>
<accession>A0A069A0G8</accession>
<evidence type="ECO:0000256" key="6">
    <source>
        <dbReference type="ARBA" id="ARBA00023163"/>
    </source>
</evidence>
<dbReference type="InterPro" id="IPR001789">
    <property type="entry name" value="Sig_transdc_resp-reg_receiver"/>
</dbReference>
<dbReference type="Pfam" id="PF00158">
    <property type="entry name" value="Sigma54_activat"/>
    <property type="match status" value="1"/>
</dbReference>
<dbReference type="SUPFAM" id="SSF52172">
    <property type="entry name" value="CheY-like"/>
    <property type="match status" value="1"/>
</dbReference>
<evidence type="ECO:0000313" key="12">
    <source>
        <dbReference type="EMBL" id="CDS87521.1"/>
    </source>
</evidence>
<evidence type="ECO:0000256" key="2">
    <source>
        <dbReference type="ARBA" id="ARBA00022741"/>
    </source>
</evidence>
<evidence type="ECO:0000256" key="4">
    <source>
        <dbReference type="ARBA" id="ARBA00023015"/>
    </source>
</evidence>
<dbReference type="CDD" id="cd00009">
    <property type="entry name" value="AAA"/>
    <property type="match status" value="1"/>
</dbReference>
<dbReference type="EMBL" id="LK932516">
    <property type="protein sequence ID" value="CDS87521.1"/>
    <property type="molecule type" value="Genomic_DNA"/>
</dbReference>
<dbReference type="InterPro" id="IPR027417">
    <property type="entry name" value="P-loop_NTPase"/>
</dbReference>
<dbReference type="GO" id="GO:0005524">
    <property type="term" value="F:ATP binding"/>
    <property type="evidence" value="ECO:0007669"/>
    <property type="project" value="UniProtKB-KW"/>
</dbReference>
<dbReference type="Pfam" id="PF25601">
    <property type="entry name" value="AAA_lid_14"/>
    <property type="match status" value="1"/>
</dbReference>
<evidence type="ECO:0000313" key="13">
    <source>
        <dbReference type="EMBL" id="CDT42378.1"/>
    </source>
</evidence>
<feature type="domain" description="Response regulatory" evidence="10">
    <location>
        <begin position="2"/>
        <end position="117"/>
    </location>
</feature>
<feature type="domain" description="Sigma-54 factor interaction" evidence="9">
    <location>
        <begin position="134"/>
        <end position="363"/>
    </location>
</feature>
<dbReference type="InterPro" id="IPR002197">
    <property type="entry name" value="HTH_Fis"/>
</dbReference>
<dbReference type="AlphaFoldDB" id="A0A069A0G8"/>
<evidence type="ECO:0000256" key="7">
    <source>
        <dbReference type="ARBA" id="ARBA00024867"/>
    </source>
</evidence>
<dbReference type="SUPFAM" id="SSF52540">
    <property type="entry name" value="P-loop containing nucleoside triphosphate hydrolases"/>
    <property type="match status" value="1"/>
</dbReference>
<keyword evidence="4" id="KW-0805">Transcription regulation</keyword>
<dbReference type="PROSITE" id="PS00688">
    <property type="entry name" value="SIGMA54_INTERACT_3"/>
    <property type="match status" value="1"/>
</dbReference>
<dbReference type="InterPro" id="IPR025944">
    <property type="entry name" value="Sigma_54_int_dom_CS"/>
</dbReference>
<dbReference type="SUPFAM" id="SSF46689">
    <property type="entry name" value="Homeodomain-like"/>
    <property type="match status" value="1"/>
</dbReference>
<evidence type="ECO:0000256" key="8">
    <source>
        <dbReference type="PROSITE-ProRule" id="PRU00169"/>
    </source>
</evidence>
<dbReference type="Gene3D" id="1.10.10.60">
    <property type="entry name" value="Homeodomain-like"/>
    <property type="match status" value="1"/>
</dbReference>
<proteinExistence type="predicted"/>
<keyword evidence="6" id="KW-0804">Transcription</keyword>
<evidence type="ECO:0000313" key="11">
    <source>
        <dbReference type="EMBL" id="CDS84162.1"/>
    </source>
</evidence>
<dbReference type="InterPro" id="IPR009057">
    <property type="entry name" value="Homeodomain-like_sf"/>
</dbReference>
<organism evidence="11">
    <name type="scientific">Clostridioides difficile</name>
    <name type="common">Peptoclostridium difficile</name>
    <dbReference type="NCBI Taxonomy" id="1496"/>
    <lineage>
        <taxon>Bacteria</taxon>
        <taxon>Bacillati</taxon>
        <taxon>Bacillota</taxon>
        <taxon>Clostridia</taxon>
        <taxon>Peptostreptococcales</taxon>
        <taxon>Peptostreptococcaceae</taxon>
        <taxon>Clostridioides</taxon>
    </lineage>
</organism>
<dbReference type="PROSITE" id="PS50110">
    <property type="entry name" value="RESPONSE_REGULATORY"/>
    <property type="match status" value="1"/>
</dbReference>
<keyword evidence="3" id="KW-0067">ATP-binding</keyword>
<dbReference type="Pfam" id="PF00072">
    <property type="entry name" value="Response_reg"/>
    <property type="match status" value="1"/>
</dbReference>
<evidence type="ECO:0000256" key="5">
    <source>
        <dbReference type="ARBA" id="ARBA00023125"/>
    </source>
</evidence>
<dbReference type="Gene3D" id="1.10.8.60">
    <property type="match status" value="1"/>
</dbReference>
<dbReference type="SMART" id="SM00382">
    <property type="entry name" value="AAA"/>
    <property type="match status" value="1"/>
</dbReference>
<dbReference type="FunFam" id="3.40.50.300:FF:000006">
    <property type="entry name" value="DNA-binding transcriptional regulator NtrC"/>
    <property type="match status" value="1"/>
</dbReference>
<dbReference type="EMBL" id="LK933149">
    <property type="protein sequence ID" value="CDT42378.1"/>
    <property type="molecule type" value="Genomic_DNA"/>
</dbReference>
<dbReference type="RefSeq" id="WP_021366703.1">
    <property type="nucleotide sequence ID" value="NZ_BBYB01000071.1"/>
</dbReference>
<dbReference type="InterPro" id="IPR003593">
    <property type="entry name" value="AAA+_ATPase"/>
</dbReference>
<dbReference type="Gene3D" id="3.40.50.2300">
    <property type="match status" value="1"/>
</dbReference>
<dbReference type="GO" id="GO:0043565">
    <property type="term" value="F:sequence-specific DNA binding"/>
    <property type="evidence" value="ECO:0007669"/>
    <property type="project" value="InterPro"/>
</dbReference>
<keyword evidence="2" id="KW-0547">Nucleotide-binding</keyword>
<dbReference type="InterPro" id="IPR025943">
    <property type="entry name" value="Sigma_54_int_dom_ATP-bd_2"/>
</dbReference>
<dbReference type="PROSITE" id="PS00675">
    <property type="entry name" value="SIGMA54_INTERACT_1"/>
    <property type="match status" value="1"/>
</dbReference>
<dbReference type="PANTHER" id="PTHR32071">
    <property type="entry name" value="TRANSCRIPTIONAL REGULATORY PROTEIN"/>
    <property type="match status" value="1"/>
</dbReference>
<dbReference type="PROSITE" id="PS50045">
    <property type="entry name" value="SIGMA54_INTERACT_4"/>
    <property type="match status" value="1"/>
</dbReference>
<evidence type="ECO:0000259" key="9">
    <source>
        <dbReference type="PROSITE" id="PS50045"/>
    </source>
</evidence>
<dbReference type="InterPro" id="IPR058031">
    <property type="entry name" value="AAA_lid_NorR"/>
</dbReference>
<dbReference type="PROSITE" id="PS00676">
    <property type="entry name" value="SIGMA54_INTERACT_2"/>
    <property type="match status" value="1"/>
</dbReference>
<dbReference type="InterPro" id="IPR002078">
    <property type="entry name" value="Sigma_54_int"/>
</dbReference>
<evidence type="ECO:0000256" key="3">
    <source>
        <dbReference type="ARBA" id="ARBA00022840"/>
    </source>
</evidence>
<keyword evidence="5" id="KW-0238">DNA-binding</keyword>
<dbReference type="SMART" id="SM00448">
    <property type="entry name" value="REC"/>
    <property type="match status" value="1"/>
</dbReference>
<name>A0A069A0G8_CLODI</name>
<feature type="modified residue" description="4-aspartylphosphate" evidence="8">
    <location>
        <position position="52"/>
    </location>
</feature>